<evidence type="ECO:0000259" key="1">
    <source>
        <dbReference type="Pfam" id="PF02987"/>
    </source>
</evidence>
<evidence type="ECO:0000313" key="2">
    <source>
        <dbReference type="EMBL" id="QCD82012.1"/>
    </source>
</evidence>
<dbReference type="InterPro" id="IPR004238">
    <property type="entry name" value="ECP63-like_dom"/>
</dbReference>
<dbReference type="SUPFAM" id="SSF56672">
    <property type="entry name" value="DNA/RNA polymerases"/>
    <property type="match status" value="1"/>
</dbReference>
<dbReference type="InterPro" id="IPR051083">
    <property type="entry name" value="GrpII_Intron_Splice-Mob/Def"/>
</dbReference>
<protein>
    <submittedName>
        <fullName evidence="2">RNA-directed DNA polymerase</fullName>
    </submittedName>
</protein>
<organism evidence="2 3">
    <name type="scientific">Vigna unguiculata</name>
    <name type="common">Cowpea</name>
    <dbReference type="NCBI Taxonomy" id="3917"/>
    <lineage>
        <taxon>Eukaryota</taxon>
        <taxon>Viridiplantae</taxon>
        <taxon>Streptophyta</taxon>
        <taxon>Embryophyta</taxon>
        <taxon>Tracheophyta</taxon>
        <taxon>Spermatophyta</taxon>
        <taxon>Magnoliopsida</taxon>
        <taxon>eudicotyledons</taxon>
        <taxon>Gunneridae</taxon>
        <taxon>Pentapetalae</taxon>
        <taxon>rosids</taxon>
        <taxon>fabids</taxon>
        <taxon>Fabales</taxon>
        <taxon>Fabaceae</taxon>
        <taxon>Papilionoideae</taxon>
        <taxon>50 kb inversion clade</taxon>
        <taxon>NPAAA clade</taxon>
        <taxon>indigoferoid/millettioid clade</taxon>
        <taxon>Phaseoleae</taxon>
        <taxon>Vigna</taxon>
    </lineage>
</organism>
<keyword evidence="2" id="KW-0695">RNA-directed DNA polymerase</keyword>
<reference evidence="2 3" key="1">
    <citation type="submission" date="2019-04" db="EMBL/GenBank/DDBJ databases">
        <title>An improved genome assembly and genetic linkage map for asparagus bean, Vigna unguiculata ssp. sesquipedialis.</title>
        <authorList>
            <person name="Xia Q."/>
            <person name="Zhang R."/>
            <person name="Dong Y."/>
        </authorList>
    </citation>
    <scope>NUCLEOTIDE SEQUENCE [LARGE SCALE GENOMIC DNA]</scope>
    <source>
        <tissue evidence="2">Leaf</tissue>
    </source>
</reference>
<accession>A0A4D6KWX0</accession>
<evidence type="ECO:0000313" key="3">
    <source>
        <dbReference type="Proteomes" id="UP000501690"/>
    </source>
</evidence>
<dbReference type="Pfam" id="PF02987">
    <property type="entry name" value="LEA_4"/>
    <property type="match status" value="1"/>
</dbReference>
<dbReference type="AlphaFoldDB" id="A0A4D6KWX0"/>
<dbReference type="InterPro" id="IPR043502">
    <property type="entry name" value="DNA/RNA_pol_sf"/>
</dbReference>
<dbReference type="Gene3D" id="6.10.140.1430">
    <property type="match status" value="1"/>
</dbReference>
<dbReference type="PANTHER" id="PTHR34047:SF2">
    <property type="entry name" value="NUCLEAR INTRON MATURASE 1, MITOCHONDRIAL"/>
    <property type="match status" value="1"/>
</dbReference>
<keyword evidence="2" id="KW-0548">Nucleotidyltransferase</keyword>
<keyword evidence="2" id="KW-0808">Transferase</keyword>
<gene>
    <name evidence="2" type="ORF">DEO72_LG2g2345</name>
</gene>
<dbReference type="GO" id="GO:0003964">
    <property type="term" value="F:RNA-directed DNA polymerase activity"/>
    <property type="evidence" value="ECO:0007669"/>
    <property type="project" value="UniProtKB-KW"/>
</dbReference>
<name>A0A4D6KWX0_VIGUN</name>
<proteinExistence type="predicted"/>
<dbReference type="PANTHER" id="PTHR34047">
    <property type="entry name" value="NUCLEAR INTRON MATURASE 1, MITOCHONDRIAL-RELATED"/>
    <property type="match status" value="1"/>
</dbReference>
<dbReference type="Proteomes" id="UP000501690">
    <property type="component" value="Linkage Group LG2"/>
</dbReference>
<dbReference type="CDD" id="cd01651">
    <property type="entry name" value="RT_G2_intron"/>
    <property type="match status" value="1"/>
</dbReference>
<dbReference type="EMBL" id="CP039346">
    <property type="protein sequence ID" value="QCD82012.1"/>
    <property type="molecule type" value="Genomic_DNA"/>
</dbReference>
<keyword evidence="3" id="KW-1185">Reference proteome</keyword>
<feature type="domain" description="Late embryogenesis abundant protein ECP63-like" evidence="1">
    <location>
        <begin position="10"/>
        <end position="43"/>
    </location>
</feature>
<sequence length="230" mass="25484">MPKGVLGLGAKDATLQKASEYKDYTAEKAKEGKDTATGKVGELKDSAADAAKRAMGYFSGTRDETKVSGTTRSCAHATGTFPLRNAVGTPVLHSLLSLRNAVIRNRFEWNNKTNPLLRAPNDITLSKPLSKRRLQAAIKSDASCFQDRVVQEVLLMILEPVFEPRFSPKSHAFRPGRNAHTVIRTIRSNFAGYLWFLKGDLSEILNHVDPEVVMCSLEKGTRDNKILARW</sequence>